<protein>
    <submittedName>
        <fullName evidence="1">Uncharacterized protein</fullName>
    </submittedName>
</protein>
<dbReference type="Proteomes" id="UP000276215">
    <property type="component" value="Unassembled WGS sequence"/>
</dbReference>
<organism evidence="1 2">
    <name type="scientific">Choiromyces venosus 120613-1</name>
    <dbReference type="NCBI Taxonomy" id="1336337"/>
    <lineage>
        <taxon>Eukaryota</taxon>
        <taxon>Fungi</taxon>
        <taxon>Dikarya</taxon>
        <taxon>Ascomycota</taxon>
        <taxon>Pezizomycotina</taxon>
        <taxon>Pezizomycetes</taxon>
        <taxon>Pezizales</taxon>
        <taxon>Tuberaceae</taxon>
        <taxon>Choiromyces</taxon>
    </lineage>
</organism>
<keyword evidence="2" id="KW-1185">Reference proteome</keyword>
<accession>A0A3N4IY41</accession>
<dbReference type="EMBL" id="ML120515">
    <property type="protein sequence ID" value="RPA90755.1"/>
    <property type="molecule type" value="Genomic_DNA"/>
</dbReference>
<evidence type="ECO:0000313" key="2">
    <source>
        <dbReference type="Proteomes" id="UP000276215"/>
    </source>
</evidence>
<reference evidence="1 2" key="1">
    <citation type="journal article" date="2018" name="Nat. Ecol. Evol.">
        <title>Pezizomycetes genomes reveal the molecular basis of ectomycorrhizal truffle lifestyle.</title>
        <authorList>
            <person name="Murat C."/>
            <person name="Payen T."/>
            <person name="Noel B."/>
            <person name="Kuo A."/>
            <person name="Morin E."/>
            <person name="Chen J."/>
            <person name="Kohler A."/>
            <person name="Krizsan K."/>
            <person name="Balestrini R."/>
            <person name="Da Silva C."/>
            <person name="Montanini B."/>
            <person name="Hainaut M."/>
            <person name="Levati E."/>
            <person name="Barry K.W."/>
            <person name="Belfiori B."/>
            <person name="Cichocki N."/>
            <person name="Clum A."/>
            <person name="Dockter R.B."/>
            <person name="Fauchery L."/>
            <person name="Guy J."/>
            <person name="Iotti M."/>
            <person name="Le Tacon F."/>
            <person name="Lindquist E.A."/>
            <person name="Lipzen A."/>
            <person name="Malagnac F."/>
            <person name="Mello A."/>
            <person name="Molinier V."/>
            <person name="Miyauchi S."/>
            <person name="Poulain J."/>
            <person name="Riccioni C."/>
            <person name="Rubini A."/>
            <person name="Sitrit Y."/>
            <person name="Splivallo R."/>
            <person name="Traeger S."/>
            <person name="Wang M."/>
            <person name="Zifcakova L."/>
            <person name="Wipf D."/>
            <person name="Zambonelli A."/>
            <person name="Paolocci F."/>
            <person name="Nowrousian M."/>
            <person name="Ottonello S."/>
            <person name="Baldrian P."/>
            <person name="Spatafora J.W."/>
            <person name="Henrissat B."/>
            <person name="Nagy L.G."/>
            <person name="Aury J.M."/>
            <person name="Wincker P."/>
            <person name="Grigoriev I.V."/>
            <person name="Bonfante P."/>
            <person name="Martin F.M."/>
        </authorList>
    </citation>
    <scope>NUCLEOTIDE SEQUENCE [LARGE SCALE GENOMIC DNA]</scope>
    <source>
        <strain evidence="1 2">120613-1</strain>
    </source>
</reference>
<evidence type="ECO:0000313" key="1">
    <source>
        <dbReference type="EMBL" id="RPA90755.1"/>
    </source>
</evidence>
<gene>
    <name evidence="1" type="ORF">L873DRAFT_389779</name>
</gene>
<sequence length="126" mass="14780">MELGELAFLYWAKVTFIDKYTEKRIPFSPNSNIKLVCANKPPIYAKIDHIFTHRLLGTNRLFLAVYIYEPLEINDSVNGFPLYRLLSDKLLVYGLPAIDPEWPYILRSTSPDEGIHWRCPWMISYL</sequence>
<proteinExistence type="predicted"/>
<dbReference type="AlphaFoldDB" id="A0A3N4IY41"/>
<name>A0A3N4IY41_9PEZI</name>